<sequence length="205" mass="22195">MRTAERFLVNVPASWTEADLTGEALARTRREALAATDDPRAKAAVNDMFRQGREISRAARKHGALYAAGTATQYEDGLFLAYAMVFAVSTPEGMELTLPLLSRQLGLSTVKHKVPADRVVSAVTLENVGRVARVTGTEETPLTADVKAKLLTMHTIMPVPGTTREYLVVTCASPNLPLKEEAYDLFDAITGTFRFVSADGTVVPL</sequence>
<gene>
    <name evidence="1" type="ORF">HA039_32800</name>
</gene>
<dbReference type="AlphaFoldDB" id="A0A6G9H7J4"/>
<dbReference type="EMBL" id="CP050177">
    <property type="protein sequence ID" value="QIQ06460.1"/>
    <property type="molecule type" value="Genomic_DNA"/>
</dbReference>
<accession>A0A6G9H7J4</accession>
<dbReference type="RefSeq" id="WP_167035586.1">
    <property type="nucleotide sequence ID" value="NZ_CP050177.1"/>
</dbReference>
<reference evidence="1 2" key="1">
    <citation type="submission" date="2020-03" db="EMBL/GenBank/DDBJ databases">
        <title>A novel species.</title>
        <authorList>
            <person name="Gao J."/>
        </authorList>
    </citation>
    <scope>NUCLEOTIDE SEQUENCE [LARGE SCALE GENOMIC DNA]</scope>
    <source>
        <strain evidence="1 2">QMT-12</strain>
    </source>
</reference>
<evidence type="ECO:0000313" key="1">
    <source>
        <dbReference type="EMBL" id="QIQ06460.1"/>
    </source>
</evidence>
<dbReference type="KEGG" id="slia:HA039_32800"/>
<proteinExistence type="predicted"/>
<keyword evidence="2" id="KW-1185">Reference proteome</keyword>
<protein>
    <submittedName>
        <fullName evidence="1">Uncharacterized protein</fullName>
    </submittedName>
</protein>
<name>A0A6G9H7J4_9ACTN</name>
<dbReference type="Proteomes" id="UP000501179">
    <property type="component" value="Chromosome"/>
</dbReference>
<organism evidence="1 2">
    <name type="scientific">Streptomyces liangshanensis</name>
    <dbReference type="NCBI Taxonomy" id="2717324"/>
    <lineage>
        <taxon>Bacteria</taxon>
        <taxon>Bacillati</taxon>
        <taxon>Actinomycetota</taxon>
        <taxon>Actinomycetes</taxon>
        <taxon>Kitasatosporales</taxon>
        <taxon>Streptomycetaceae</taxon>
        <taxon>Streptomyces</taxon>
    </lineage>
</organism>
<evidence type="ECO:0000313" key="2">
    <source>
        <dbReference type="Proteomes" id="UP000501179"/>
    </source>
</evidence>